<dbReference type="AlphaFoldDB" id="W1P542"/>
<name>W1P542_AMBTC</name>
<keyword evidence="2" id="KW-1185">Reference proteome</keyword>
<organism evidence="1 2">
    <name type="scientific">Amborella trichopoda</name>
    <dbReference type="NCBI Taxonomy" id="13333"/>
    <lineage>
        <taxon>Eukaryota</taxon>
        <taxon>Viridiplantae</taxon>
        <taxon>Streptophyta</taxon>
        <taxon>Embryophyta</taxon>
        <taxon>Tracheophyta</taxon>
        <taxon>Spermatophyta</taxon>
        <taxon>Magnoliopsida</taxon>
        <taxon>Amborellales</taxon>
        <taxon>Amborellaceae</taxon>
        <taxon>Amborella</taxon>
    </lineage>
</organism>
<accession>W1P542</accession>
<reference evidence="2" key="1">
    <citation type="journal article" date="2013" name="Science">
        <title>The Amborella genome and the evolution of flowering plants.</title>
        <authorList>
            <consortium name="Amborella Genome Project"/>
        </authorList>
    </citation>
    <scope>NUCLEOTIDE SEQUENCE [LARGE SCALE GENOMIC DNA]</scope>
</reference>
<protein>
    <submittedName>
        <fullName evidence="1">Uncharacterized protein</fullName>
    </submittedName>
</protein>
<proteinExistence type="predicted"/>
<evidence type="ECO:0000313" key="2">
    <source>
        <dbReference type="Proteomes" id="UP000017836"/>
    </source>
</evidence>
<dbReference type="EMBL" id="KI394487">
    <property type="protein sequence ID" value="ERN02681.1"/>
    <property type="molecule type" value="Genomic_DNA"/>
</dbReference>
<dbReference type="Gramene" id="ERN02681">
    <property type="protein sequence ID" value="ERN02681"/>
    <property type="gene ID" value="AMTR_s00085p00094470"/>
</dbReference>
<gene>
    <name evidence="1" type="ORF">AMTR_s00085p00094470</name>
</gene>
<dbReference type="Proteomes" id="UP000017836">
    <property type="component" value="Unassembled WGS sequence"/>
</dbReference>
<evidence type="ECO:0000313" key="1">
    <source>
        <dbReference type="EMBL" id="ERN02681.1"/>
    </source>
</evidence>
<dbReference type="HOGENOM" id="CLU_194038_0_0_1"/>
<sequence>MGELIDDVKAFTESFTSWLESMQDDLLLIKSALGRTSGGLGSRNVRVSEPRVLEGQHDSKVVENFL</sequence>